<feature type="region of interest" description="Disordered" evidence="5">
    <location>
        <begin position="418"/>
        <end position="481"/>
    </location>
</feature>
<evidence type="ECO:0000259" key="6">
    <source>
        <dbReference type="PROSITE" id="PS51005"/>
    </source>
</evidence>
<evidence type="ECO:0000256" key="3">
    <source>
        <dbReference type="ARBA" id="ARBA00023163"/>
    </source>
</evidence>
<dbReference type="Pfam" id="PF02365">
    <property type="entry name" value="NAM"/>
    <property type="match status" value="2"/>
</dbReference>
<evidence type="ECO:0000256" key="4">
    <source>
        <dbReference type="ARBA" id="ARBA00023242"/>
    </source>
</evidence>
<dbReference type="OrthoDB" id="990297at2759"/>
<dbReference type="InterPro" id="IPR036093">
    <property type="entry name" value="NAC_dom_sf"/>
</dbReference>
<reference evidence="7 8" key="1">
    <citation type="journal article" date="2021" name="bioRxiv">
        <title>The Gossypium anomalum genome as a resource for cotton improvement and evolutionary analysis of hybrid incompatibility.</title>
        <authorList>
            <person name="Grover C.E."/>
            <person name="Yuan D."/>
            <person name="Arick M.A."/>
            <person name="Miller E.R."/>
            <person name="Hu G."/>
            <person name="Peterson D.G."/>
            <person name="Wendel J.F."/>
            <person name="Udall J.A."/>
        </authorList>
    </citation>
    <scope>NUCLEOTIDE SEQUENCE [LARGE SCALE GENOMIC DNA]</scope>
    <source>
        <strain evidence="7">JFW-Udall</strain>
        <tissue evidence="7">Leaf</tissue>
    </source>
</reference>
<feature type="domain" description="NAC" evidence="6">
    <location>
        <begin position="5"/>
        <end position="182"/>
    </location>
</feature>
<protein>
    <recommendedName>
        <fullName evidence="6">NAC domain-containing protein</fullName>
    </recommendedName>
</protein>
<accession>A0A8J5Z4V4</accession>
<dbReference type="Gene3D" id="2.170.150.80">
    <property type="entry name" value="NAC domain"/>
    <property type="match status" value="1"/>
</dbReference>
<evidence type="ECO:0000313" key="8">
    <source>
        <dbReference type="Proteomes" id="UP000701853"/>
    </source>
</evidence>
<dbReference type="GO" id="GO:0003677">
    <property type="term" value="F:DNA binding"/>
    <property type="evidence" value="ECO:0007669"/>
    <property type="project" value="UniProtKB-KW"/>
</dbReference>
<dbReference type="AlphaFoldDB" id="A0A8J5Z4V4"/>
<feature type="region of interest" description="Disordered" evidence="5">
    <location>
        <begin position="512"/>
        <end position="538"/>
    </location>
</feature>
<keyword evidence="8" id="KW-1185">Reference proteome</keyword>
<keyword evidence="3" id="KW-0804">Transcription</keyword>
<evidence type="ECO:0000256" key="2">
    <source>
        <dbReference type="ARBA" id="ARBA00023125"/>
    </source>
</evidence>
<dbReference type="EMBL" id="JAHUZN010000007">
    <property type="protein sequence ID" value="KAG8488845.1"/>
    <property type="molecule type" value="Genomic_DNA"/>
</dbReference>
<comment type="caution">
    <text evidence="7">The sequence shown here is derived from an EMBL/GenBank/DDBJ whole genome shotgun (WGS) entry which is preliminary data.</text>
</comment>
<dbReference type="PROSITE" id="PS51005">
    <property type="entry name" value="NAC"/>
    <property type="match status" value="1"/>
</dbReference>
<name>A0A8J5Z4V4_9ROSI</name>
<keyword evidence="1" id="KW-0805">Transcription regulation</keyword>
<dbReference type="PANTHER" id="PTHR31744">
    <property type="entry name" value="PROTEIN CUP-SHAPED COTYLEDON 2-RELATED"/>
    <property type="match status" value="1"/>
</dbReference>
<keyword evidence="4" id="KW-0539">Nucleus</keyword>
<sequence>MDNVLEIGFRFLPPDEEIISFFLKKKMMGDHKTTRKIREVDLLKHEPWQLPGNLLILSPISLFICFYLEIWVDGFLFPLERTAMSVVQSTYPEWLFFYKINKISQRKNDRSTNDGYWKSTGADRRITCGDSVIGTKKTLVFYKGRTPNGLRTDWVMHEFRATAGSLPPNADNSYVVGYLRDNAAEKNEYLISNVGQQCTRFAASSSPDNAVGATSMESNGTDFDIALRMYMEEEGMFDSDLSPSGGLHSFPSSSAIFNNDQSRIEEERFSLEDFDYQQSDDLVDDENEWPCQFVYTIDDEMEFYDALFHNPDERTIAEAEYRDNAWHDQIVHMSDGTCHGHSEGLNQRRMETGVHHDEVLIMDSGVESATVTAYEINCLELVQEERFVNSRACKSEYEPISHKSAVLRHPRKVQLQDKSLGKAVSRDKTRESGIRGPAVQPVQDKKSILQANKGPKMDRDRNTKLILNSRSKGSSGSSRKNSFNFVEMSQLSCKADPPLGVADSVFSSRPVGNIEGPTKAKTGKVLNDDSETEKSDQNSKIWGLQCPPLHLLSNFANIEFDEKLLLLGKKKNISYSSITIYGTKTSTKILWSKLSLKCKRAFILRKLKRKYGKVEVSCIESGQSNQYLLPNLGNHIAKNGIQAQAARCHTYELDPNKILAELKVINGHEGFEYQSAESWNSHLVGDCPKNQRFHLPFNPGNHIAGKATPNLLTDEVPQDQSGTNEQGIKFGNMVAADERNNQRKLVAENDGSGMPSNSKIGSAEDSVQIDSSNLGGDYSTDEVFAGLEELSEVQGNRFGQLFDDWISFEEEIPNFCSNTNEEQNLTAINGSFSFSFTMNTSRKRSRTDYEWDM</sequence>
<gene>
    <name evidence="7" type="ORF">CXB51_016889</name>
</gene>
<dbReference type="Proteomes" id="UP000701853">
    <property type="component" value="Chromosome 7"/>
</dbReference>
<dbReference type="SUPFAM" id="SSF101941">
    <property type="entry name" value="NAC domain"/>
    <property type="match status" value="2"/>
</dbReference>
<feature type="compositionally biased region" description="Basic and acidic residues" evidence="5">
    <location>
        <begin position="424"/>
        <end position="433"/>
    </location>
</feature>
<evidence type="ECO:0000256" key="5">
    <source>
        <dbReference type="SAM" id="MobiDB-lite"/>
    </source>
</evidence>
<dbReference type="GO" id="GO:0006355">
    <property type="term" value="P:regulation of DNA-templated transcription"/>
    <property type="evidence" value="ECO:0007669"/>
    <property type="project" value="InterPro"/>
</dbReference>
<evidence type="ECO:0000256" key="1">
    <source>
        <dbReference type="ARBA" id="ARBA00023015"/>
    </source>
</evidence>
<keyword evidence="2" id="KW-0238">DNA-binding</keyword>
<dbReference type="InterPro" id="IPR003441">
    <property type="entry name" value="NAC-dom"/>
</dbReference>
<feature type="compositionally biased region" description="Low complexity" evidence="5">
    <location>
        <begin position="468"/>
        <end position="481"/>
    </location>
</feature>
<proteinExistence type="predicted"/>
<evidence type="ECO:0000313" key="7">
    <source>
        <dbReference type="EMBL" id="KAG8488845.1"/>
    </source>
</evidence>
<organism evidence="7 8">
    <name type="scientific">Gossypium anomalum</name>
    <dbReference type="NCBI Taxonomy" id="47600"/>
    <lineage>
        <taxon>Eukaryota</taxon>
        <taxon>Viridiplantae</taxon>
        <taxon>Streptophyta</taxon>
        <taxon>Embryophyta</taxon>
        <taxon>Tracheophyta</taxon>
        <taxon>Spermatophyta</taxon>
        <taxon>Magnoliopsida</taxon>
        <taxon>eudicotyledons</taxon>
        <taxon>Gunneridae</taxon>
        <taxon>Pentapetalae</taxon>
        <taxon>rosids</taxon>
        <taxon>malvids</taxon>
        <taxon>Malvales</taxon>
        <taxon>Malvaceae</taxon>
        <taxon>Malvoideae</taxon>
        <taxon>Gossypium</taxon>
    </lineage>
</organism>